<organism evidence="1 2">
    <name type="scientific">Lujinxingia sediminis</name>
    <dbReference type="NCBI Taxonomy" id="2480984"/>
    <lineage>
        <taxon>Bacteria</taxon>
        <taxon>Deltaproteobacteria</taxon>
        <taxon>Bradymonadales</taxon>
        <taxon>Lujinxingiaceae</taxon>
        <taxon>Lujinxingia</taxon>
    </lineage>
</organism>
<evidence type="ECO:0000313" key="1">
    <source>
        <dbReference type="EMBL" id="RVU43159.1"/>
    </source>
</evidence>
<keyword evidence="2" id="KW-1185">Reference proteome</keyword>
<reference evidence="1 2" key="1">
    <citation type="submission" date="2019-01" db="EMBL/GenBank/DDBJ databases">
        <title>Lujinxingia litoralis gen. nov., sp. nov. and Lujinxingia sediminis gen. nov., sp. nov., new members in the order Bradymonadales, isolated from coastal sediment.</title>
        <authorList>
            <person name="Li C.-M."/>
        </authorList>
    </citation>
    <scope>NUCLEOTIDE SEQUENCE [LARGE SCALE GENOMIC DNA]</scope>
    <source>
        <strain evidence="1 2">SEH01</strain>
    </source>
</reference>
<evidence type="ECO:0000313" key="2">
    <source>
        <dbReference type="Proteomes" id="UP000282926"/>
    </source>
</evidence>
<proteinExistence type="predicted"/>
<sequence>MTDVVSFHNPDRYMTDLRHILSQGRKRIGILLGAGGPVSVRTDEHGEICTKGAPLIPAIAGLTNQVKQSLKKDDKDLLELIESELDPPANIEAILSRTRAFAKLLKTGEIHNATGPRFSSLAENICKIIADIVEVDLPAGDNAYTQLAAWISGTERPYPIEIFTPNYDLLIETALERNRIPYFDGFVGSKEPFFDPTAVAKNALPSRWARLWKLHGSLGWEQNTKGRVIRRGNNSAATLIYPDHLKYDHTQKQPYTTLFDRLRTFLSSSDSILITSGFSFFDTHITAVIEEGLSANPKASLIAFQFSELHHERCAIDLAKRRPNMSVYALDGAVINTISAKWKPEEYPSKNWEPIRDTFWRSGDQPGFILGDFTSLTNFLINSNSTDFMHSPTLKKDNTSGLLASIATLAKAET</sequence>
<accession>A0ABY0CRF6</accession>
<comment type="caution">
    <text evidence="1">The sequence shown here is derived from an EMBL/GenBank/DDBJ whole genome shotgun (WGS) entry which is preliminary data.</text>
</comment>
<dbReference type="Pfam" id="PF13289">
    <property type="entry name" value="SIR2_2"/>
    <property type="match status" value="1"/>
</dbReference>
<dbReference type="Proteomes" id="UP000282926">
    <property type="component" value="Unassembled WGS sequence"/>
</dbReference>
<dbReference type="RefSeq" id="WP_127780557.1">
    <property type="nucleotide sequence ID" value="NZ_SADD01000007.1"/>
</dbReference>
<gene>
    <name evidence="1" type="ORF">EA187_13175</name>
</gene>
<protein>
    <submittedName>
        <fullName evidence="1">SIR2 family protein</fullName>
    </submittedName>
</protein>
<dbReference type="EMBL" id="SADD01000007">
    <property type="protein sequence ID" value="RVU43159.1"/>
    <property type="molecule type" value="Genomic_DNA"/>
</dbReference>
<name>A0ABY0CRF6_9DELT</name>